<sequence length="16" mass="1705">MSTTALLVPARTKKTS</sequence>
<reference evidence="1" key="2">
    <citation type="journal article" date="2015" name="Fish Shellfish Immunol.">
        <title>Early steps in the European eel (Anguilla anguilla)-Vibrio vulnificus interaction in the gills: Role of the RtxA13 toxin.</title>
        <authorList>
            <person name="Callol A."/>
            <person name="Pajuelo D."/>
            <person name="Ebbesson L."/>
            <person name="Teles M."/>
            <person name="MacKenzie S."/>
            <person name="Amaro C."/>
        </authorList>
    </citation>
    <scope>NUCLEOTIDE SEQUENCE</scope>
</reference>
<organism evidence="1">
    <name type="scientific">Anguilla anguilla</name>
    <name type="common">European freshwater eel</name>
    <name type="synonym">Muraena anguilla</name>
    <dbReference type="NCBI Taxonomy" id="7936"/>
    <lineage>
        <taxon>Eukaryota</taxon>
        <taxon>Metazoa</taxon>
        <taxon>Chordata</taxon>
        <taxon>Craniata</taxon>
        <taxon>Vertebrata</taxon>
        <taxon>Euteleostomi</taxon>
        <taxon>Actinopterygii</taxon>
        <taxon>Neopterygii</taxon>
        <taxon>Teleostei</taxon>
        <taxon>Anguilliformes</taxon>
        <taxon>Anguillidae</taxon>
        <taxon>Anguilla</taxon>
    </lineage>
</organism>
<dbReference type="AlphaFoldDB" id="A0A0E9VL31"/>
<accession>A0A0E9VL31</accession>
<reference evidence="1" key="1">
    <citation type="submission" date="2014-11" db="EMBL/GenBank/DDBJ databases">
        <authorList>
            <person name="Amaro Gonzalez C."/>
        </authorList>
    </citation>
    <scope>NUCLEOTIDE SEQUENCE</scope>
</reference>
<protein>
    <submittedName>
        <fullName evidence="1">Uncharacterized protein</fullName>
    </submittedName>
</protein>
<proteinExistence type="predicted"/>
<evidence type="ECO:0000313" key="1">
    <source>
        <dbReference type="EMBL" id="JAH78767.1"/>
    </source>
</evidence>
<dbReference type="EMBL" id="GBXM01029810">
    <property type="protein sequence ID" value="JAH78767.1"/>
    <property type="molecule type" value="Transcribed_RNA"/>
</dbReference>
<name>A0A0E9VL31_ANGAN</name>